<dbReference type="EMBL" id="BMUW01000046">
    <property type="protein sequence ID" value="GGZ84248.1"/>
    <property type="molecule type" value="Genomic_DNA"/>
</dbReference>
<dbReference type="PANTHER" id="PTHR44846:SF17">
    <property type="entry name" value="GNTR-FAMILY TRANSCRIPTIONAL REGULATOR"/>
    <property type="match status" value="1"/>
</dbReference>
<proteinExistence type="predicted"/>
<comment type="caution">
    <text evidence="2">The sequence shown here is derived from an EMBL/GenBank/DDBJ whole genome shotgun (WGS) entry which is preliminary data.</text>
</comment>
<dbReference type="PROSITE" id="PS50044">
    <property type="entry name" value="SIGMA54_3"/>
    <property type="match status" value="1"/>
</dbReference>
<feature type="domain" description="UbiC transcription regulator-associated" evidence="1">
    <location>
        <begin position="34"/>
        <end position="174"/>
    </location>
</feature>
<accession>A0ABQ3CBW0</accession>
<dbReference type="InterPro" id="IPR028978">
    <property type="entry name" value="Chorismate_lyase_/UTRA_dom_sf"/>
</dbReference>
<dbReference type="Gene3D" id="3.40.1410.10">
    <property type="entry name" value="Chorismate lyase-like"/>
    <property type="match status" value="1"/>
</dbReference>
<dbReference type="InterPro" id="IPR011663">
    <property type="entry name" value="UTRA"/>
</dbReference>
<dbReference type="SMART" id="SM00866">
    <property type="entry name" value="UTRA"/>
    <property type="match status" value="1"/>
</dbReference>
<organism evidence="2 3">
    <name type="scientific">Streptomyces rubiginosohelvolus</name>
    <dbReference type="NCBI Taxonomy" id="67362"/>
    <lineage>
        <taxon>Bacteria</taxon>
        <taxon>Bacillati</taxon>
        <taxon>Actinomycetota</taxon>
        <taxon>Actinomycetes</taxon>
        <taxon>Kitasatosporales</taxon>
        <taxon>Streptomycetaceae</taxon>
        <taxon>Streptomyces</taxon>
    </lineage>
</organism>
<dbReference type="PANTHER" id="PTHR44846">
    <property type="entry name" value="MANNOSYL-D-GLYCERATE TRANSPORT/METABOLISM SYSTEM REPRESSOR MNGR-RELATED"/>
    <property type="match status" value="1"/>
</dbReference>
<protein>
    <submittedName>
        <fullName evidence="2">GntR family transcriptional regulator</fullName>
    </submittedName>
</protein>
<evidence type="ECO:0000313" key="2">
    <source>
        <dbReference type="EMBL" id="GGZ84248.1"/>
    </source>
</evidence>
<dbReference type="SUPFAM" id="SSF64288">
    <property type="entry name" value="Chorismate lyase-like"/>
    <property type="match status" value="1"/>
</dbReference>
<gene>
    <name evidence="2" type="ORF">GCM10010328_67810</name>
</gene>
<name>A0ABQ3CBW0_9ACTN</name>
<dbReference type="InterPro" id="IPR050679">
    <property type="entry name" value="Bact_HTH_transcr_reg"/>
</dbReference>
<dbReference type="Pfam" id="PF07702">
    <property type="entry name" value="UTRA"/>
    <property type="match status" value="1"/>
</dbReference>
<keyword evidence="3" id="KW-1185">Reference proteome</keyword>
<dbReference type="Proteomes" id="UP000624183">
    <property type="component" value="Unassembled WGS sequence"/>
</dbReference>
<evidence type="ECO:0000259" key="1">
    <source>
        <dbReference type="SMART" id="SM00866"/>
    </source>
</evidence>
<sequence>MSTEKIVRDSSTRYLRTRREEGVSRGAFDTEIRRLGGTPRVETDVERASAPENVAEILGIEAGAETAARKRRMFSDDRLVQLADSYIPVDVAEAAGIEQPDPGKGGIISRMADAGFEQTEVTEEIQQHPASDAEAAALGVDAGALLLRIIHVGRTAEGRAVEVTVHTLAPNAWVLRYSVPTN</sequence>
<reference evidence="3" key="1">
    <citation type="journal article" date="2019" name="Int. J. Syst. Evol. Microbiol.">
        <title>The Global Catalogue of Microorganisms (GCM) 10K type strain sequencing project: providing services to taxonomists for standard genome sequencing and annotation.</title>
        <authorList>
            <consortium name="The Broad Institute Genomics Platform"/>
            <consortium name="The Broad Institute Genome Sequencing Center for Infectious Disease"/>
            <person name="Wu L."/>
            <person name="Ma J."/>
        </authorList>
    </citation>
    <scope>NUCLEOTIDE SEQUENCE [LARGE SCALE GENOMIC DNA]</scope>
    <source>
        <strain evidence="3">JCM 4602</strain>
    </source>
</reference>
<evidence type="ECO:0000313" key="3">
    <source>
        <dbReference type="Proteomes" id="UP000624183"/>
    </source>
</evidence>